<name>A0A0C2WPZ4_AMAMK</name>
<organism evidence="1 2">
    <name type="scientific">Amanita muscaria (strain Koide BX008)</name>
    <dbReference type="NCBI Taxonomy" id="946122"/>
    <lineage>
        <taxon>Eukaryota</taxon>
        <taxon>Fungi</taxon>
        <taxon>Dikarya</taxon>
        <taxon>Basidiomycota</taxon>
        <taxon>Agaricomycotina</taxon>
        <taxon>Agaricomycetes</taxon>
        <taxon>Agaricomycetidae</taxon>
        <taxon>Agaricales</taxon>
        <taxon>Pluteineae</taxon>
        <taxon>Amanitaceae</taxon>
        <taxon>Amanita</taxon>
    </lineage>
</organism>
<sequence>MLVFTADGHFWPEPYSAALYEVLKEASHQGELTEVQAIEIIKAGLFKNANRILIQHEM</sequence>
<gene>
    <name evidence="1" type="ORF">M378DRAFT_170755</name>
</gene>
<reference evidence="1 2" key="1">
    <citation type="submission" date="2014-04" db="EMBL/GenBank/DDBJ databases">
        <title>Evolutionary Origins and Diversification of the Mycorrhizal Mutualists.</title>
        <authorList>
            <consortium name="DOE Joint Genome Institute"/>
            <consortium name="Mycorrhizal Genomics Consortium"/>
            <person name="Kohler A."/>
            <person name="Kuo A."/>
            <person name="Nagy L.G."/>
            <person name="Floudas D."/>
            <person name="Copeland A."/>
            <person name="Barry K.W."/>
            <person name="Cichocki N."/>
            <person name="Veneault-Fourrey C."/>
            <person name="LaButti K."/>
            <person name="Lindquist E.A."/>
            <person name="Lipzen A."/>
            <person name="Lundell T."/>
            <person name="Morin E."/>
            <person name="Murat C."/>
            <person name="Riley R."/>
            <person name="Ohm R."/>
            <person name="Sun H."/>
            <person name="Tunlid A."/>
            <person name="Henrissat B."/>
            <person name="Grigoriev I.V."/>
            <person name="Hibbett D.S."/>
            <person name="Martin F."/>
        </authorList>
    </citation>
    <scope>NUCLEOTIDE SEQUENCE [LARGE SCALE GENOMIC DNA]</scope>
    <source>
        <strain evidence="1 2">Koide BX008</strain>
    </source>
</reference>
<evidence type="ECO:0000313" key="1">
    <source>
        <dbReference type="EMBL" id="KIL58323.1"/>
    </source>
</evidence>
<keyword evidence="2" id="KW-1185">Reference proteome</keyword>
<accession>A0A0C2WPZ4</accession>
<dbReference type="InParanoid" id="A0A0C2WPZ4"/>
<dbReference type="AlphaFoldDB" id="A0A0C2WPZ4"/>
<dbReference type="Proteomes" id="UP000054549">
    <property type="component" value="Unassembled WGS sequence"/>
</dbReference>
<dbReference type="EMBL" id="KN818341">
    <property type="protein sequence ID" value="KIL58323.1"/>
    <property type="molecule type" value="Genomic_DNA"/>
</dbReference>
<proteinExistence type="predicted"/>
<evidence type="ECO:0008006" key="3">
    <source>
        <dbReference type="Google" id="ProtNLM"/>
    </source>
</evidence>
<dbReference type="HOGENOM" id="CLU_2978634_0_0_1"/>
<evidence type="ECO:0000313" key="2">
    <source>
        <dbReference type="Proteomes" id="UP000054549"/>
    </source>
</evidence>
<protein>
    <recommendedName>
        <fullName evidence="3">Amidohydrolase</fullName>
    </recommendedName>
</protein>
<dbReference type="Gene3D" id="3.20.20.140">
    <property type="entry name" value="Metal-dependent hydrolases"/>
    <property type="match status" value="1"/>
</dbReference>